<feature type="domain" description="Multidrug resistance protein MdtA-like beta-barrel" evidence="6">
    <location>
        <begin position="223"/>
        <end position="305"/>
    </location>
</feature>
<evidence type="ECO:0000256" key="1">
    <source>
        <dbReference type="ARBA" id="ARBA00004519"/>
    </source>
</evidence>
<sequence>MNPIALITRRRYLTAVTAIAFAVGAPTVISLMSQQAAANSAETISMPAVTVTAVSIEPQSFMEWHQYSGNVAAIHNVEVHARVSGMLQKVHFEEGSYVQQGQLLLTLDQAPYIAEVDRAAANVAAAAAKSAQAHLEYQRSKRLWKQQLIAETALEQLKNDADAALANLHAARAELQVAKLNLSYTEIHAPVAGRIGKLAITEGNLVAAGSNTTALTSIVSVSPVYVNFDVDDATAAALLANIDRQQPLAKQLAAIPVEVSTSSGNNLRGQLQLINNRIDSSSGTLNMRAIFANEDEQLIPGQFVSSG</sequence>
<dbReference type="EMBL" id="SLWF01000019">
    <property type="protein sequence ID" value="TCN82354.1"/>
    <property type="molecule type" value="Genomic_DNA"/>
</dbReference>
<evidence type="ECO:0000313" key="8">
    <source>
        <dbReference type="Proteomes" id="UP000294832"/>
    </source>
</evidence>
<accession>A0A4R2F8Y2</accession>
<keyword evidence="4" id="KW-1133">Transmembrane helix</keyword>
<feature type="transmembrane region" description="Helical" evidence="4">
    <location>
        <begin position="12"/>
        <end position="32"/>
    </location>
</feature>
<dbReference type="PANTHER" id="PTHR30158:SF10">
    <property type="entry name" value="CATION EFFLUX PUMP"/>
    <property type="match status" value="1"/>
</dbReference>
<evidence type="ECO:0000259" key="6">
    <source>
        <dbReference type="Pfam" id="PF25944"/>
    </source>
</evidence>
<dbReference type="Pfam" id="PF25917">
    <property type="entry name" value="BSH_RND"/>
    <property type="match status" value="1"/>
</dbReference>
<dbReference type="PANTHER" id="PTHR30158">
    <property type="entry name" value="ACRA/E-RELATED COMPONENT OF DRUG EFFLUX TRANSPORTER"/>
    <property type="match status" value="1"/>
</dbReference>
<proteinExistence type="inferred from homology"/>
<evidence type="ECO:0000256" key="3">
    <source>
        <dbReference type="SAM" id="Coils"/>
    </source>
</evidence>
<organism evidence="7 8">
    <name type="scientific">Shewanella fodinae</name>
    <dbReference type="NCBI Taxonomy" id="552357"/>
    <lineage>
        <taxon>Bacteria</taxon>
        <taxon>Pseudomonadati</taxon>
        <taxon>Pseudomonadota</taxon>
        <taxon>Gammaproteobacteria</taxon>
        <taxon>Alteromonadales</taxon>
        <taxon>Shewanellaceae</taxon>
        <taxon>Shewanella</taxon>
    </lineage>
</organism>
<evidence type="ECO:0000259" key="5">
    <source>
        <dbReference type="Pfam" id="PF25917"/>
    </source>
</evidence>
<dbReference type="InterPro" id="IPR058625">
    <property type="entry name" value="MdtA-like_BSH"/>
</dbReference>
<dbReference type="InterPro" id="IPR006143">
    <property type="entry name" value="RND_pump_MFP"/>
</dbReference>
<dbReference type="GO" id="GO:0046677">
    <property type="term" value="P:response to antibiotic"/>
    <property type="evidence" value="ECO:0007669"/>
    <property type="project" value="TreeGrafter"/>
</dbReference>
<dbReference type="Gene3D" id="2.40.30.170">
    <property type="match status" value="1"/>
</dbReference>
<name>A0A4R2F8Y2_9GAMM</name>
<dbReference type="InterPro" id="IPR058626">
    <property type="entry name" value="MdtA-like_b-barrel"/>
</dbReference>
<dbReference type="Pfam" id="PF25944">
    <property type="entry name" value="Beta-barrel_RND"/>
    <property type="match status" value="1"/>
</dbReference>
<keyword evidence="8" id="KW-1185">Reference proteome</keyword>
<dbReference type="GO" id="GO:0030313">
    <property type="term" value="C:cell envelope"/>
    <property type="evidence" value="ECO:0007669"/>
    <property type="project" value="UniProtKB-SubCell"/>
</dbReference>
<dbReference type="OrthoDB" id="9816569at2"/>
<comment type="similarity">
    <text evidence="2">Belongs to the membrane fusion protein (MFP) (TC 8.A.1) family.</text>
</comment>
<dbReference type="Gene3D" id="2.40.50.100">
    <property type="match status" value="1"/>
</dbReference>
<comment type="caution">
    <text evidence="7">The sequence shown here is derived from an EMBL/GenBank/DDBJ whole genome shotgun (WGS) entry which is preliminary data.</text>
</comment>
<protein>
    <submittedName>
        <fullName evidence="7">Multidrug efflux system membrane fusion protein</fullName>
    </submittedName>
</protein>
<dbReference type="AlphaFoldDB" id="A0A4R2F8Y2"/>
<dbReference type="Gene3D" id="1.10.287.470">
    <property type="entry name" value="Helix hairpin bin"/>
    <property type="match status" value="1"/>
</dbReference>
<dbReference type="SUPFAM" id="SSF111369">
    <property type="entry name" value="HlyD-like secretion proteins"/>
    <property type="match status" value="1"/>
</dbReference>
<feature type="domain" description="Multidrug resistance protein MdtA-like barrel-sandwich hybrid" evidence="5">
    <location>
        <begin position="76"/>
        <end position="216"/>
    </location>
</feature>
<dbReference type="GO" id="GO:0005886">
    <property type="term" value="C:plasma membrane"/>
    <property type="evidence" value="ECO:0007669"/>
    <property type="project" value="TreeGrafter"/>
</dbReference>
<evidence type="ECO:0000256" key="2">
    <source>
        <dbReference type="ARBA" id="ARBA00009477"/>
    </source>
</evidence>
<dbReference type="Proteomes" id="UP000294832">
    <property type="component" value="Unassembled WGS sequence"/>
</dbReference>
<evidence type="ECO:0000256" key="4">
    <source>
        <dbReference type="SAM" id="Phobius"/>
    </source>
</evidence>
<dbReference type="PROSITE" id="PS51318">
    <property type="entry name" value="TAT"/>
    <property type="match status" value="1"/>
</dbReference>
<feature type="coiled-coil region" evidence="3">
    <location>
        <begin position="154"/>
        <end position="181"/>
    </location>
</feature>
<dbReference type="RefSeq" id="WP_133039512.1">
    <property type="nucleotide sequence ID" value="NZ_SLWF01000019.1"/>
</dbReference>
<dbReference type="InterPro" id="IPR006311">
    <property type="entry name" value="TAT_signal"/>
</dbReference>
<reference evidence="7 8" key="1">
    <citation type="submission" date="2019-03" db="EMBL/GenBank/DDBJ databases">
        <title>Freshwater and sediment microbial communities from various areas in North America, analyzing microbe dynamics in response to fracking.</title>
        <authorList>
            <person name="Lamendella R."/>
        </authorList>
    </citation>
    <scope>NUCLEOTIDE SEQUENCE [LARGE SCALE GENOMIC DNA]</scope>
    <source>
        <strain evidence="7 8">74A</strain>
    </source>
</reference>
<evidence type="ECO:0000313" key="7">
    <source>
        <dbReference type="EMBL" id="TCN82354.1"/>
    </source>
</evidence>
<dbReference type="GO" id="GO:0022857">
    <property type="term" value="F:transmembrane transporter activity"/>
    <property type="evidence" value="ECO:0007669"/>
    <property type="project" value="InterPro"/>
</dbReference>
<keyword evidence="4" id="KW-0812">Transmembrane</keyword>
<keyword evidence="4" id="KW-0472">Membrane</keyword>
<keyword evidence="3" id="KW-0175">Coiled coil</keyword>
<comment type="subcellular location">
    <subcellularLocation>
        <location evidence="1">Cell inner membrane</location>
        <topology evidence="1">Lipid-anchor</topology>
    </subcellularLocation>
</comment>
<gene>
    <name evidence="7" type="ORF">EDC91_11963</name>
</gene>
<dbReference type="NCBIfam" id="TIGR01730">
    <property type="entry name" value="RND_mfp"/>
    <property type="match status" value="1"/>
</dbReference>